<dbReference type="EMBL" id="JABRWO010000012">
    <property type="protein sequence ID" value="MBA2116869.1"/>
    <property type="molecule type" value="Genomic_DNA"/>
</dbReference>
<accession>A0A7V8V8F3</accession>
<gene>
    <name evidence="1" type="ORF">HOV93_40620</name>
</gene>
<keyword evidence="2" id="KW-1185">Reference proteome</keyword>
<evidence type="ECO:0008006" key="3">
    <source>
        <dbReference type="Google" id="ProtNLM"/>
    </source>
</evidence>
<name>A0A7V8V8F3_9BACT</name>
<organism evidence="1 2">
    <name type="scientific">Bremerella alba</name>
    <dbReference type="NCBI Taxonomy" id="980252"/>
    <lineage>
        <taxon>Bacteria</taxon>
        <taxon>Pseudomonadati</taxon>
        <taxon>Planctomycetota</taxon>
        <taxon>Planctomycetia</taxon>
        <taxon>Pirellulales</taxon>
        <taxon>Pirellulaceae</taxon>
        <taxon>Bremerella</taxon>
    </lineage>
</organism>
<evidence type="ECO:0000313" key="2">
    <source>
        <dbReference type="Proteomes" id="UP000551616"/>
    </source>
</evidence>
<sequence>MPCRPRKPACMPFALEFQNNGVFLTFAEVVTDEHLLESDEQLYGHVYPDGLQFQLVDLTEVRDFRASHKTMRYLGEKDREYSQTHGRQVIAVIAPTQGRSNSIVWEVWAQDTSTSDPALVTKLVDNREEAVAWLKENGIEIS</sequence>
<protein>
    <recommendedName>
        <fullName evidence="3">STAS/SEC14 domain-containing protein</fullName>
    </recommendedName>
</protein>
<dbReference type="Proteomes" id="UP000551616">
    <property type="component" value="Unassembled WGS sequence"/>
</dbReference>
<evidence type="ECO:0000313" key="1">
    <source>
        <dbReference type="EMBL" id="MBA2116869.1"/>
    </source>
</evidence>
<proteinExistence type="predicted"/>
<dbReference type="AlphaFoldDB" id="A0A7V8V8F3"/>
<comment type="caution">
    <text evidence="1">The sequence shown here is derived from an EMBL/GenBank/DDBJ whole genome shotgun (WGS) entry which is preliminary data.</text>
</comment>
<reference evidence="1 2" key="1">
    <citation type="submission" date="2020-05" db="EMBL/GenBank/DDBJ databases">
        <title>Bremerella alba sp. nov., a novel planctomycete isolated from the surface of the macroalga Fucus spiralis.</title>
        <authorList>
            <person name="Godinho O."/>
            <person name="Botelho R."/>
            <person name="Albuquerque L."/>
            <person name="Wiegand S."/>
            <person name="Da Costa M.S."/>
            <person name="Lobo-Da-Cunha A."/>
            <person name="Jogler C."/>
            <person name="Lage O.M."/>
        </authorList>
    </citation>
    <scope>NUCLEOTIDE SEQUENCE [LARGE SCALE GENOMIC DNA]</scope>
    <source>
        <strain evidence="1 2">FF15</strain>
    </source>
</reference>